<proteinExistence type="inferred from homology"/>
<dbReference type="AlphaFoldDB" id="A0A2N3KJM9"/>
<protein>
    <submittedName>
        <fullName evidence="3">Phage tail protein</fullName>
    </submittedName>
</protein>
<evidence type="ECO:0000313" key="4">
    <source>
        <dbReference type="Proteomes" id="UP000233597"/>
    </source>
</evidence>
<accession>A0A2N3KJM9</accession>
<dbReference type="RefSeq" id="WP_101269883.1">
    <property type="nucleotide sequence ID" value="NZ_NWTK01000015.1"/>
</dbReference>
<comment type="similarity">
    <text evidence="1">Belongs to the myoviridae tail sheath protein family.</text>
</comment>
<comment type="caution">
    <text evidence="3">The sequence shown here is derived from an EMBL/GenBank/DDBJ whole genome shotgun (WGS) entry which is preliminary data.</text>
</comment>
<name>A0A2N3KJM9_9PROT</name>
<evidence type="ECO:0000256" key="1">
    <source>
        <dbReference type="ARBA" id="ARBA00008005"/>
    </source>
</evidence>
<dbReference type="Pfam" id="PF04984">
    <property type="entry name" value="Phage_sheath_1"/>
    <property type="match status" value="1"/>
</dbReference>
<dbReference type="Proteomes" id="UP000233597">
    <property type="component" value="Unassembled WGS sequence"/>
</dbReference>
<dbReference type="InterPro" id="IPR035089">
    <property type="entry name" value="Phage_sheath_subtilisin"/>
</dbReference>
<dbReference type="EMBL" id="NWTK01000015">
    <property type="protein sequence ID" value="PKR50769.1"/>
    <property type="molecule type" value="Genomic_DNA"/>
</dbReference>
<reference evidence="3 4" key="1">
    <citation type="submission" date="2017-09" db="EMBL/GenBank/DDBJ databases">
        <title>Biodiversity and function of Thalassospira species in the particle-attached aromatic-hydrocarbon-degrading consortia from the surface seawater of the South China Sea.</title>
        <authorList>
            <person name="Dong C."/>
            <person name="Liu R."/>
            <person name="Shao Z."/>
        </authorList>
    </citation>
    <scope>NUCLEOTIDE SEQUENCE [LARGE SCALE GENOMIC DNA]</scope>
    <source>
        <strain evidence="3 4">CSC1P2</strain>
    </source>
</reference>
<gene>
    <name evidence="3" type="ORF">COO20_20240</name>
</gene>
<dbReference type="OrthoDB" id="5442644at2"/>
<evidence type="ECO:0000259" key="2">
    <source>
        <dbReference type="Pfam" id="PF04984"/>
    </source>
</evidence>
<feature type="domain" description="Tail sheath protein subtilisin-like" evidence="2">
    <location>
        <begin position="213"/>
        <end position="372"/>
    </location>
</feature>
<organism evidence="3 4">
    <name type="scientific">Thalassospira marina</name>
    <dbReference type="NCBI Taxonomy" id="2048283"/>
    <lineage>
        <taxon>Bacteria</taxon>
        <taxon>Pseudomonadati</taxon>
        <taxon>Pseudomonadota</taxon>
        <taxon>Alphaproteobacteria</taxon>
        <taxon>Rhodospirillales</taxon>
        <taxon>Thalassospiraceae</taxon>
        <taxon>Thalassospira</taxon>
    </lineage>
</organism>
<sequence length="503" mass="53090">MTIPNEAFNQVPIDTRVAGSYFEIDGSRASGFVANHTALIIGQSLAAGTADDDVAVLVPGTGESAGALFGAGSILAMMVAAFRENNPTMTLYALPMADLEAGVEAKIDVTITGTATENRALPVYIAGKRVFVQVAVGDTATNVATAMAAALNGAADLPVLASSAAGVVTLTAKNAGEVGNDIRFMVAVRGEMSGEKVPAGIAISAPGGGFLSGGSGNPDVSGALAAIGSQEFNYVGVPWTDGATLDALSAWLETRQAAGSEVDVKAFAGRRGTLSELVTFGTSRNDRFVSVIESYDAPMPAFARGMRYMGQASAKLFNHPARPLYALELIGEMAPPEKSRFGWVDKNTLLFSGIAVTDVSADGKVRINMPITLYQTNQFGDRDEAYLLVNTVAQLGRIRDELQSAINTRIMSLRPILVDDGTPTDENVAHVTPKSVKATLIAHYAYLQGLGFVENLAEFEKRLQVGKSATNSYRLNVIYPPDLSNPLYVLATQIAFELDFRNY</sequence>
<evidence type="ECO:0000313" key="3">
    <source>
        <dbReference type="EMBL" id="PKR50769.1"/>
    </source>
</evidence>